<evidence type="ECO:0000313" key="5">
    <source>
        <dbReference type="Proteomes" id="UP000076967"/>
    </source>
</evidence>
<keyword evidence="5" id="KW-1185">Reference proteome</keyword>
<dbReference type="AlphaFoldDB" id="A0A168L445"/>
<feature type="transmembrane region" description="Helical" evidence="1">
    <location>
        <begin position="22"/>
        <end position="47"/>
    </location>
</feature>
<evidence type="ECO:0000259" key="2">
    <source>
        <dbReference type="Pfam" id="PF23493"/>
    </source>
</evidence>
<dbReference type="EMBL" id="LVJH01000017">
    <property type="protein sequence ID" value="OAB42859.1"/>
    <property type="molecule type" value="Genomic_DNA"/>
</dbReference>
<name>A0A168L445_9BACL</name>
<dbReference type="InterPro" id="IPR056411">
    <property type="entry name" value="CysS_C"/>
</dbReference>
<proteinExistence type="predicted"/>
<keyword evidence="1" id="KW-0472">Membrane</keyword>
<dbReference type="OrthoDB" id="5145029at2"/>
<dbReference type="Proteomes" id="UP000076967">
    <property type="component" value="Unassembled WGS sequence"/>
</dbReference>
<keyword evidence="1" id="KW-1133">Transmembrane helix</keyword>
<dbReference type="Pfam" id="PF23493">
    <property type="entry name" value="CysS_C"/>
    <property type="match status" value="1"/>
</dbReference>
<sequence>MATTVKARHESTEIGFSTTTRVLLFTGIPLIGIIIGYFLPALAAWTLTLPWIPFRGPIELITSFKEPWMEIICSVLGLAAGIWFALAFITETLVVTITDKYLQLDKDRVVQAINREEITAAFLDGKYFILLGPSGQELAREIYDLSIKRLASTLELYEYPFIPSGDPYKEQYRRWVVDSPDLPPAINALMKARENALHKKDTANVKDLRCELIKLGYVIREEEVRQYWRSFEIHDS</sequence>
<reference evidence="4 5" key="1">
    <citation type="submission" date="2016-03" db="EMBL/GenBank/DDBJ databases">
        <title>Draft genome sequence of Paenibacillus glacialis DSM 22343.</title>
        <authorList>
            <person name="Shin S.-K."/>
            <person name="Yi H."/>
        </authorList>
    </citation>
    <scope>NUCLEOTIDE SEQUENCE [LARGE SCALE GENOMIC DNA]</scope>
    <source>
        <strain evidence="4 5">DSM 22343</strain>
    </source>
</reference>
<organism evidence="4 5">
    <name type="scientific">Paenibacillus glacialis</name>
    <dbReference type="NCBI Taxonomy" id="494026"/>
    <lineage>
        <taxon>Bacteria</taxon>
        <taxon>Bacillati</taxon>
        <taxon>Bacillota</taxon>
        <taxon>Bacilli</taxon>
        <taxon>Bacillales</taxon>
        <taxon>Paenibacillaceae</taxon>
        <taxon>Paenibacillus</taxon>
    </lineage>
</organism>
<feature type="transmembrane region" description="Helical" evidence="1">
    <location>
        <begin position="68"/>
        <end position="89"/>
    </location>
</feature>
<dbReference type="Pfam" id="PF23494">
    <property type="entry name" value="bPH_10"/>
    <property type="match status" value="1"/>
</dbReference>
<evidence type="ECO:0008006" key="6">
    <source>
        <dbReference type="Google" id="ProtNLM"/>
    </source>
</evidence>
<evidence type="ECO:0000259" key="3">
    <source>
        <dbReference type="Pfam" id="PF23494"/>
    </source>
</evidence>
<feature type="domain" description="YqeB PH" evidence="3">
    <location>
        <begin position="12"/>
        <end position="161"/>
    </location>
</feature>
<keyword evidence="1" id="KW-0812">Transmembrane</keyword>
<evidence type="ECO:0000313" key="4">
    <source>
        <dbReference type="EMBL" id="OAB42859.1"/>
    </source>
</evidence>
<dbReference type="STRING" id="494026.PGLA_10380"/>
<gene>
    <name evidence="4" type="ORF">PGLA_10380</name>
</gene>
<dbReference type="InterPro" id="IPR057798">
    <property type="entry name" value="PH_YqeB"/>
</dbReference>
<feature type="domain" description="Cysteinyl-tRNA ligase anticodon binding" evidence="2">
    <location>
        <begin position="179"/>
        <end position="229"/>
    </location>
</feature>
<protein>
    <recommendedName>
        <fullName evidence="6">50S ribosomal protein L29</fullName>
    </recommendedName>
</protein>
<comment type="caution">
    <text evidence="4">The sequence shown here is derived from an EMBL/GenBank/DDBJ whole genome shotgun (WGS) entry which is preliminary data.</text>
</comment>
<dbReference type="RefSeq" id="WP_068532256.1">
    <property type="nucleotide sequence ID" value="NZ_LVJH01000017.1"/>
</dbReference>
<accession>A0A168L445</accession>
<evidence type="ECO:0000256" key="1">
    <source>
        <dbReference type="SAM" id="Phobius"/>
    </source>
</evidence>